<dbReference type="EC" id="5.4.99.12" evidence="4"/>
<dbReference type="PIRSF" id="PIRSF001430">
    <property type="entry name" value="tRNA_psdUrid_synth"/>
    <property type="match status" value="1"/>
</dbReference>
<evidence type="ECO:0000256" key="7">
    <source>
        <dbReference type="RuleBase" id="RU003792"/>
    </source>
</evidence>
<name>W4LP57_ENTF1</name>
<dbReference type="EMBL" id="AZHW01000398">
    <property type="protein sequence ID" value="ETW99838.1"/>
    <property type="molecule type" value="Genomic_DNA"/>
</dbReference>
<dbReference type="FunFam" id="3.30.70.580:FF:000001">
    <property type="entry name" value="tRNA pseudouridine synthase A"/>
    <property type="match status" value="1"/>
</dbReference>
<reference evidence="9 10" key="1">
    <citation type="journal article" date="2014" name="Nature">
        <title>An environmental bacterial taxon with a large and distinct metabolic repertoire.</title>
        <authorList>
            <person name="Wilson M.C."/>
            <person name="Mori T."/>
            <person name="Ruckert C."/>
            <person name="Uria A.R."/>
            <person name="Helf M.J."/>
            <person name="Takada K."/>
            <person name="Gernert C."/>
            <person name="Steffens U.A."/>
            <person name="Heycke N."/>
            <person name="Schmitt S."/>
            <person name="Rinke C."/>
            <person name="Helfrich E.J."/>
            <person name="Brachmann A.O."/>
            <person name="Gurgui C."/>
            <person name="Wakimoto T."/>
            <person name="Kracht M."/>
            <person name="Crusemann M."/>
            <person name="Hentschel U."/>
            <person name="Abe I."/>
            <person name="Matsunaga S."/>
            <person name="Kalinowski J."/>
            <person name="Takeyama H."/>
            <person name="Piel J."/>
        </authorList>
    </citation>
    <scope>NUCLEOTIDE SEQUENCE [LARGE SCALE GENOMIC DNA]</scope>
    <source>
        <strain evidence="10">TSY1</strain>
    </source>
</reference>
<dbReference type="InterPro" id="IPR020095">
    <property type="entry name" value="PsdUridine_synth_TruA_C"/>
</dbReference>
<evidence type="ECO:0000256" key="4">
    <source>
        <dbReference type="HAMAP-Rule" id="MF_00171"/>
    </source>
</evidence>
<feature type="binding site" evidence="4 6">
    <location>
        <position position="117"/>
    </location>
    <ligand>
        <name>substrate</name>
    </ligand>
</feature>
<dbReference type="InterPro" id="IPR020097">
    <property type="entry name" value="PsdUridine_synth_TruA_a/b_dom"/>
</dbReference>
<feature type="domain" description="Pseudouridine synthase I TruA alpha/beta" evidence="8">
    <location>
        <begin position="150"/>
        <end position="252"/>
    </location>
</feature>
<dbReference type="GO" id="GO:0031119">
    <property type="term" value="P:tRNA pseudouridine synthesis"/>
    <property type="evidence" value="ECO:0007669"/>
    <property type="project" value="UniProtKB-UniRule"/>
</dbReference>
<dbReference type="PATRIC" id="fig|1429438.4.peg.2697"/>
<dbReference type="Proteomes" id="UP000019141">
    <property type="component" value="Unassembled WGS sequence"/>
</dbReference>
<keyword evidence="3 4" id="KW-0413">Isomerase</keyword>
<sequence length="266" mass="29408">MATRLHLPRRIKLVVGYRGTRYHGWQIQPNVMTVQGTLEAALQKIANEPIRVHASGRTDTGVHAVGQVVHFDTTSPIATDSLLRGLNGLLPADIVVKRVRDVPADFHARYSARRKTYAYVVYNHPLRPAFHMSYVWHVSQPLNLSAMQTAAQVLVGQHDFSAFRAASCAAQSPVRSLTRLSVKRRGKRILFLLTADGFLQHMVRNIVGTLVPIGRGQIDAEAMSGILQSRQRKRAGATAPAQGLYLVRVMYPPRLASPLSLAPQIC</sequence>
<keyword evidence="10" id="KW-1185">Reference proteome</keyword>
<dbReference type="PANTHER" id="PTHR11142">
    <property type="entry name" value="PSEUDOURIDYLATE SYNTHASE"/>
    <property type="match status" value="1"/>
</dbReference>
<dbReference type="InterPro" id="IPR020103">
    <property type="entry name" value="PsdUridine_synth_cat_dom_sf"/>
</dbReference>
<feature type="domain" description="Pseudouridine synthase I TruA alpha/beta" evidence="8">
    <location>
        <begin position="16"/>
        <end position="111"/>
    </location>
</feature>
<organism evidence="9 10">
    <name type="scientific">Entotheonella factor</name>
    <dbReference type="NCBI Taxonomy" id="1429438"/>
    <lineage>
        <taxon>Bacteria</taxon>
        <taxon>Pseudomonadati</taxon>
        <taxon>Nitrospinota/Tectimicrobiota group</taxon>
        <taxon>Candidatus Tectimicrobiota</taxon>
        <taxon>Candidatus Entotheonellia</taxon>
        <taxon>Candidatus Entotheonellales</taxon>
        <taxon>Candidatus Entotheonellaceae</taxon>
        <taxon>Candidatus Entotheonella</taxon>
    </lineage>
</organism>
<evidence type="ECO:0000256" key="2">
    <source>
        <dbReference type="ARBA" id="ARBA00022694"/>
    </source>
</evidence>
<comment type="caution">
    <text evidence="9">The sequence shown here is derived from an EMBL/GenBank/DDBJ whole genome shotgun (WGS) entry which is preliminary data.</text>
</comment>
<dbReference type="InterPro" id="IPR001406">
    <property type="entry name" value="PsdUridine_synth_TruA"/>
</dbReference>
<evidence type="ECO:0000256" key="3">
    <source>
        <dbReference type="ARBA" id="ARBA00023235"/>
    </source>
</evidence>
<dbReference type="SUPFAM" id="SSF55120">
    <property type="entry name" value="Pseudouridine synthase"/>
    <property type="match status" value="1"/>
</dbReference>
<dbReference type="PANTHER" id="PTHR11142:SF0">
    <property type="entry name" value="TRNA PSEUDOURIDINE SYNTHASE-LIKE 1"/>
    <property type="match status" value="1"/>
</dbReference>
<protein>
    <recommendedName>
        <fullName evidence="4">tRNA pseudouridine synthase A</fullName>
        <ecNumber evidence="4">5.4.99.12</ecNumber>
    </recommendedName>
    <alternativeName>
        <fullName evidence="4">tRNA pseudouridine(38-40) synthase</fullName>
    </alternativeName>
    <alternativeName>
        <fullName evidence="4">tRNA pseudouridylate synthase I</fullName>
    </alternativeName>
    <alternativeName>
        <fullName evidence="4">tRNA-uridine isomerase I</fullName>
    </alternativeName>
</protein>
<evidence type="ECO:0000256" key="5">
    <source>
        <dbReference type="PIRSR" id="PIRSR001430-1"/>
    </source>
</evidence>
<comment type="caution">
    <text evidence="4">Lacks conserved residue(s) required for the propagation of feature annotation.</text>
</comment>
<dbReference type="Gene3D" id="3.30.70.580">
    <property type="entry name" value="Pseudouridine synthase I, catalytic domain, N-terminal subdomain"/>
    <property type="match status" value="1"/>
</dbReference>
<comment type="subunit">
    <text evidence="4">Homodimer.</text>
</comment>
<evidence type="ECO:0000259" key="8">
    <source>
        <dbReference type="Pfam" id="PF01416"/>
    </source>
</evidence>
<dbReference type="AlphaFoldDB" id="W4LP57"/>
<dbReference type="Gene3D" id="3.30.70.660">
    <property type="entry name" value="Pseudouridine synthase I, catalytic domain, C-terminal subdomain"/>
    <property type="match status" value="1"/>
</dbReference>
<evidence type="ECO:0000313" key="9">
    <source>
        <dbReference type="EMBL" id="ETW99838.1"/>
    </source>
</evidence>
<gene>
    <name evidence="4 9" type="primary">truA</name>
    <name evidence="9" type="synonym">hisT</name>
    <name evidence="9" type="ORF">ETSY1_13495</name>
</gene>
<dbReference type="Pfam" id="PF01416">
    <property type="entry name" value="PseudoU_synth_1"/>
    <property type="match status" value="2"/>
</dbReference>
<dbReference type="NCBIfam" id="TIGR00071">
    <property type="entry name" value="hisT_truA"/>
    <property type="match status" value="1"/>
</dbReference>
<dbReference type="GO" id="GO:0160147">
    <property type="term" value="F:tRNA pseudouridine(38-40) synthase activity"/>
    <property type="evidence" value="ECO:0007669"/>
    <property type="project" value="UniProtKB-EC"/>
</dbReference>
<dbReference type="InterPro" id="IPR020094">
    <property type="entry name" value="TruA/RsuA/RluB/E/F_N"/>
</dbReference>
<dbReference type="CDD" id="cd02570">
    <property type="entry name" value="PseudoU_synth_EcTruA"/>
    <property type="match status" value="1"/>
</dbReference>
<proteinExistence type="inferred from homology"/>
<keyword evidence="2 4" id="KW-0819">tRNA processing</keyword>
<dbReference type="GO" id="GO:0003723">
    <property type="term" value="F:RNA binding"/>
    <property type="evidence" value="ECO:0007669"/>
    <property type="project" value="InterPro"/>
</dbReference>
<dbReference type="HOGENOM" id="CLU_014673_0_1_7"/>
<evidence type="ECO:0000256" key="1">
    <source>
        <dbReference type="ARBA" id="ARBA00009375"/>
    </source>
</evidence>
<comment type="function">
    <text evidence="4">Formation of pseudouridine at positions 38, 39 and 40 in the anticodon stem and loop of transfer RNAs.</text>
</comment>
<dbReference type="HAMAP" id="MF_00171">
    <property type="entry name" value="TruA"/>
    <property type="match status" value="1"/>
</dbReference>
<comment type="similarity">
    <text evidence="1 4 7">Belongs to the tRNA pseudouridine synthase TruA family.</text>
</comment>
<accession>W4LP57</accession>
<evidence type="ECO:0000313" key="10">
    <source>
        <dbReference type="Proteomes" id="UP000019141"/>
    </source>
</evidence>
<comment type="catalytic activity">
    <reaction evidence="4 7">
        <text>uridine(38/39/40) in tRNA = pseudouridine(38/39/40) in tRNA</text>
        <dbReference type="Rhea" id="RHEA:22376"/>
        <dbReference type="Rhea" id="RHEA-COMP:10085"/>
        <dbReference type="Rhea" id="RHEA-COMP:10087"/>
        <dbReference type="ChEBI" id="CHEBI:65314"/>
        <dbReference type="ChEBI" id="CHEBI:65315"/>
        <dbReference type="EC" id="5.4.99.12"/>
    </reaction>
</comment>
<evidence type="ECO:0000256" key="6">
    <source>
        <dbReference type="PIRSR" id="PIRSR001430-2"/>
    </source>
</evidence>
<feature type="active site" description="Nucleophile" evidence="4 5">
    <location>
        <position position="59"/>
    </location>
</feature>